<comment type="caution">
    <text evidence="2">The sequence shown here is derived from an EMBL/GenBank/DDBJ whole genome shotgun (WGS) entry which is preliminary data.</text>
</comment>
<sequence>MEAFGAHDFVNNYPFSELLPLGWRVEHVASPKDRGNGEGVIRVARFVDGFGRYLVFDVNAAGGMSLHATYMPDDSFTVVANYAGAALRLAASSPFASPEELCALPGVELGHRFVEA</sequence>
<evidence type="ECO:0000313" key="2">
    <source>
        <dbReference type="EMBL" id="MBM4716989.1"/>
    </source>
</evidence>
<dbReference type="EMBL" id="WUYC01000006">
    <property type="protein sequence ID" value="MBM4716989.1"/>
    <property type="molecule type" value="Genomic_DNA"/>
</dbReference>
<gene>
    <name evidence="1" type="ORF">GS551_05525</name>
    <name evidence="2" type="ORF">GS551_22830</name>
</gene>
<evidence type="ECO:0000313" key="1">
    <source>
        <dbReference type="EMBL" id="MBM4713662.1"/>
    </source>
</evidence>
<dbReference type="EMBL" id="WUYC01000001">
    <property type="protein sequence ID" value="MBM4713662.1"/>
    <property type="molecule type" value="Genomic_DNA"/>
</dbReference>
<organism evidence="2 3">
    <name type="scientific">Rhodococcus hoagii</name>
    <name type="common">Corynebacterium equii</name>
    <dbReference type="NCBI Taxonomy" id="43767"/>
    <lineage>
        <taxon>Bacteria</taxon>
        <taxon>Bacillati</taxon>
        <taxon>Actinomycetota</taxon>
        <taxon>Actinomycetes</taxon>
        <taxon>Mycobacteriales</taxon>
        <taxon>Nocardiaceae</taxon>
        <taxon>Prescottella</taxon>
    </lineage>
</organism>
<proteinExistence type="predicted"/>
<dbReference type="Proteomes" id="UP000706122">
    <property type="component" value="Unassembled WGS sequence"/>
</dbReference>
<reference evidence="2" key="1">
    <citation type="submission" date="2019-11" db="EMBL/GenBank/DDBJ databases">
        <title>Spread of Macrolides and rifampicin resistant Rhodococcus equi in clinical isolates in the USA.</title>
        <authorList>
            <person name="Alvarez-Narvaez S."/>
            <person name="Huber L."/>
            <person name="Cohen N.D."/>
            <person name="Slovis N."/>
            <person name="Greiter M."/>
            <person name="Giguere S."/>
            <person name="Hart K."/>
        </authorList>
    </citation>
    <scope>NUCLEOTIDE SEQUENCE</scope>
    <source>
        <strain evidence="2">Lh_5</strain>
    </source>
</reference>
<name>A0AAE2WA98_RHOHA</name>
<protein>
    <submittedName>
        <fullName evidence="2">Uncharacterized protein</fullName>
    </submittedName>
</protein>
<accession>A0AAE2WA98</accession>
<evidence type="ECO:0000313" key="3">
    <source>
        <dbReference type="Proteomes" id="UP000706122"/>
    </source>
</evidence>
<dbReference type="AlphaFoldDB" id="A0AAE2WA98"/>